<reference evidence="2" key="1">
    <citation type="submission" date="2020-08" db="EMBL/GenBank/DDBJ databases">
        <title>Novel species isolated from subtropical streams in China.</title>
        <authorList>
            <person name="Lu H."/>
        </authorList>
    </citation>
    <scope>NUCLEOTIDE SEQUENCE</scope>
    <source>
        <strain evidence="2">LX22W</strain>
    </source>
</reference>
<keyword evidence="1" id="KW-1133">Transmembrane helix</keyword>
<feature type="transmembrane region" description="Helical" evidence="1">
    <location>
        <begin position="204"/>
        <end position="235"/>
    </location>
</feature>
<dbReference type="EMBL" id="JACOFZ010000001">
    <property type="protein sequence ID" value="MBC3880564.1"/>
    <property type="molecule type" value="Genomic_DNA"/>
</dbReference>
<sequence>MRTSWLLILLALPSLIGSVLLMRLAGVGQSLLIQQIALALLGLTCVLWIDNARRNQDAGKALTIPRQVRNSILILVPMLIGLAACFAFSEAGNPSRWIKLGGIRLYFSAAVLPLALYVFARLHWRLGFSGIGSVALLSVFALLLAAQPDLSQVLAFTLAAIFIVWHRADSILLKAGGSAVWAVLCYWCWQQADPLQPVPYVEGVIQIAASAGSIAMIAAIISVALLPVGLFFVGIKRSMPELIPIALYYIVIMICAYRGLTPMPLLGFGAGPVLGYFVLLAVRRNT</sequence>
<evidence type="ECO:0000256" key="1">
    <source>
        <dbReference type="SAM" id="Phobius"/>
    </source>
</evidence>
<protein>
    <submittedName>
        <fullName evidence="2">Uncharacterized protein</fullName>
    </submittedName>
</protein>
<feature type="transmembrane region" description="Helical" evidence="1">
    <location>
        <begin position="126"/>
        <end position="144"/>
    </location>
</feature>
<keyword evidence="1" id="KW-0812">Transmembrane</keyword>
<feature type="transmembrane region" description="Helical" evidence="1">
    <location>
        <begin position="242"/>
        <end position="259"/>
    </location>
</feature>
<name>A0A923HJI6_9BURK</name>
<keyword evidence="3" id="KW-1185">Reference proteome</keyword>
<evidence type="ECO:0000313" key="2">
    <source>
        <dbReference type="EMBL" id="MBC3880564.1"/>
    </source>
</evidence>
<feature type="transmembrane region" description="Helical" evidence="1">
    <location>
        <begin position="265"/>
        <end position="282"/>
    </location>
</feature>
<gene>
    <name evidence="2" type="ORF">H8K36_04205</name>
</gene>
<dbReference type="Proteomes" id="UP000627446">
    <property type="component" value="Unassembled WGS sequence"/>
</dbReference>
<feature type="transmembrane region" description="Helical" evidence="1">
    <location>
        <begin position="101"/>
        <end position="119"/>
    </location>
</feature>
<keyword evidence="1" id="KW-0472">Membrane</keyword>
<comment type="caution">
    <text evidence="2">The sequence shown here is derived from an EMBL/GenBank/DDBJ whole genome shotgun (WGS) entry which is preliminary data.</text>
</comment>
<proteinExistence type="predicted"/>
<feature type="transmembrane region" description="Helical" evidence="1">
    <location>
        <begin position="31"/>
        <end position="49"/>
    </location>
</feature>
<dbReference type="AlphaFoldDB" id="A0A923HJI6"/>
<feature type="transmembrane region" description="Helical" evidence="1">
    <location>
        <begin position="70"/>
        <end position="89"/>
    </location>
</feature>
<accession>A0A923HJI6</accession>
<organism evidence="2 3">
    <name type="scientific">Undibacterium nitidum</name>
    <dbReference type="NCBI Taxonomy" id="2762298"/>
    <lineage>
        <taxon>Bacteria</taxon>
        <taxon>Pseudomonadati</taxon>
        <taxon>Pseudomonadota</taxon>
        <taxon>Betaproteobacteria</taxon>
        <taxon>Burkholderiales</taxon>
        <taxon>Oxalobacteraceae</taxon>
        <taxon>Undibacterium</taxon>
    </lineage>
</organism>
<evidence type="ECO:0000313" key="3">
    <source>
        <dbReference type="Proteomes" id="UP000627446"/>
    </source>
</evidence>
<dbReference type="RefSeq" id="WP_186914936.1">
    <property type="nucleotide sequence ID" value="NZ_JACOFZ010000001.1"/>
</dbReference>